<evidence type="ECO:0000256" key="11">
    <source>
        <dbReference type="ARBA" id="ARBA00023004"/>
    </source>
</evidence>
<dbReference type="GO" id="GO:0004517">
    <property type="term" value="F:nitric-oxide synthase activity"/>
    <property type="evidence" value="ECO:0007669"/>
    <property type="project" value="UniProtKB-EC"/>
</dbReference>
<evidence type="ECO:0000256" key="5">
    <source>
        <dbReference type="ARBA" id="ARBA00022617"/>
    </source>
</evidence>
<evidence type="ECO:0000256" key="6">
    <source>
        <dbReference type="ARBA" id="ARBA00022643"/>
    </source>
</evidence>
<keyword evidence="5" id="KW-0349">Heme</keyword>
<sequence>MSDSRFGSPPIVIFVVYKRKHKISPIGAGLPLPLASLCRWPPSAAGLPLPLASLCRWPPSYSYALGTEWLWRHGLTYAAGLPLPLASLCRWPPSAAGLPLPLASLCRWPPSAADFPLLVPEFVCCYPGIGELGLKWYAVPAVSSMFLDCGGIVFPATAFNGWYMVTEIGARDFCDPHRYNLLE</sequence>
<name>A0A7R8ZSM0_9CRUS</name>
<dbReference type="PANTHER" id="PTHR43410:SF1">
    <property type="entry name" value="NITRIC OXIDE SYNTHASE"/>
    <property type="match status" value="1"/>
</dbReference>
<dbReference type="EMBL" id="OB670729">
    <property type="protein sequence ID" value="CAD7234993.1"/>
    <property type="molecule type" value="Genomic_DNA"/>
</dbReference>
<evidence type="ECO:0000256" key="2">
    <source>
        <dbReference type="ARBA" id="ARBA00001970"/>
    </source>
</evidence>
<dbReference type="Gene3D" id="3.90.1230.10">
    <property type="entry name" value="Nitric Oxide Synthase, Chain A, domain 3"/>
    <property type="match status" value="1"/>
</dbReference>
<evidence type="ECO:0000256" key="10">
    <source>
        <dbReference type="ARBA" id="ARBA00023002"/>
    </source>
</evidence>
<keyword evidence="10" id="KW-0560">Oxidoreductase</keyword>
<feature type="non-terminal residue" evidence="12">
    <location>
        <position position="183"/>
    </location>
</feature>
<reference evidence="12" key="1">
    <citation type="submission" date="2020-11" db="EMBL/GenBank/DDBJ databases">
        <authorList>
            <person name="Tran Van P."/>
        </authorList>
    </citation>
    <scope>NUCLEOTIDE SEQUENCE</scope>
</reference>
<keyword evidence="8" id="KW-0521">NADP</keyword>
<comment type="similarity">
    <text evidence="3">Belongs to the NOS family.</text>
</comment>
<keyword evidence="7" id="KW-0479">Metal-binding</keyword>
<dbReference type="GO" id="GO:0006809">
    <property type="term" value="P:nitric oxide biosynthetic process"/>
    <property type="evidence" value="ECO:0007669"/>
    <property type="project" value="InterPro"/>
</dbReference>
<evidence type="ECO:0000313" key="12">
    <source>
        <dbReference type="EMBL" id="CAD7234993.1"/>
    </source>
</evidence>
<evidence type="ECO:0000256" key="8">
    <source>
        <dbReference type="ARBA" id="ARBA00022857"/>
    </source>
</evidence>
<evidence type="ECO:0000256" key="1">
    <source>
        <dbReference type="ARBA" id="ARBA00001917"/>
    </source>
</evidence>
<dbReference type="InterPro" id="IPR050607">
    <property type="entry name" value="NOS"/>
</dbReference>
<dbReference type="GO" id="GO:0005516">
    <property type="term" value="F:calmodulin binding"/>
    <property type="evidence" value="ECO:0007669"/>
    <property type="project" value="UniProtKB-KW"/>
</dbReference>
<dbReference type="PANTHER" id="PTHR43410">
    <property type="entry name" value="NITRIC OXIDE SYNTHASE OXYGENASE"/>
    <property type="match status" value="1"/>
</dbReference>
<dbReference type="Pfam" id="PF02898">
    <property type="entry name" value="NO_synthase"/>
    <property type="match status" value="1"/>
</dbReference>
<dbReference type="InterPro" id="IPR044943">
    <property type="entry name" value="NOS_dom_1"/>
</dbReference>
<evidence type="ECO:0000256" key="3">
    <source>
        <dbReference type="ARBA" id="ARBA00006267"/>
    </source>
</evidence>
<keyword evidence="6" id="KW-0288">FMN</keyword>
<gene>
    <name evidence="12" type="ORF">CTOB1V02_LOCUS12809</name>
</gene>
<dbReference type="Gene3D" id="3.90.340.10">
    <property type="entry name" value="Nitric Oxide Synthase, Chain A, domain 1"/>
    <property type="match status" value="1"/>
</dbReference>
<evidence type="ECO:0000256" key="7">
    <source>
        <dbReference type="ARBA" id="ARBA00022723"/>
    </source>
</evidence>
<dbReference type="EC" id="1.14.13.39" evidence="4"/>
<dbReference type="AlphaFoldDB" id="A0A7R8ZSM0"/>
<keyword evidence="11" id="KW-0408">Iron</keyword>
<protein>
    <recommendedName>
        <fullName evidence="4">nitric-oxide synthase (NADPH)</fullName>
        <ecNumber evidence="4">1.14.13.39</ecNumber>
    </recommendedName>
</protein>
<comment type="cofactor">
    <cofactor evidence="2">
        <name>heme b</name>
        <dbReference type="ChEBI" id="CHEBI:60344"/>
    </cofactor>
</comment>
<dbReference type="InterPro" id="IPR044944">
    <property type="entry name" value="NOS_dom_3"/>
</dbReference>
<keyword evidence="6" id="KW-0285">Flavoprotein</keyword>
<accession>A0A7R8ZSM0</accession>
<evidence type="ECO:0000256" key="4">
    <source>
        <dbReference type="ARBA" id="ARBA00012989"/>
    </source>
</evidence>
<proteinExistence type="inferred from homology"/>
<evidence type="ECO:0000256" key="9">
    <source>
        <dbReference type="ARBA" id="ARBA00022860"/>
    </source>
</evidence>
<keyword evidence="9" id="KW-0112">Calmodulin-binding</keyword>
<comment type="cofactor">
    <cofactor evidence="1">
        <name>FMN</name>
        <dbReference type="ChEBI" id="CHEBI:58210"/>
    </cofactor>
</comment>
<dbReference type="InterPro" id="IPR004030">
    <property type="entry name" value="NOS_N"/>
</dbReference>
<dbReference type="OrthoDB" id="1688044at2759"/>
<dbReference type="GO" id="GO:0046872">
    <property type="term" value="F:metal ion binding"/>
    <property type="evidence" value="ECO:0007669"/>
    <property type="project" value="UniProtKB-KW"/>
</dbReference>
<dbReference type="InterPro" id="IPR036119">
    <property type="entry name" value="NOS_N_sf"/>
</dbReference>
<organism evidence="12">
    <name type="scientific">Cyprideis torosa</name>
    <dbReference type="NCBI Taxonomy" id="163714"/>
    <lineage>
        <taxon>Eukaryota</taxon>
        <taxon>Metazoa</taxon>
        <taxon>Ecdysozoa</taxon>
        <taxon>Arthropoda</taxon>
        <taxon>Crustacea</taxon>
        <taxon>Oligostraca</taxon>
        <taxon>Ostracoda</taxon>
        <taxon>Podocopa</taxon>
        <taxon>Podocopida</taxon>
        <taxon>Cytherocopina</taxon>
        <taxon>Cytheroidea</taxon>
        <taxon>Cytherideidae</taxon>
        <taxon>Cyprideis</taxon>
    </lineage>
</organism>
<dbReference type="SUPFAM" id="SSF56512">
    <property type="entry name" value="Nitric oxide (NO) synthase oxygenase domain"/>
    <property type="match status" value="1"/>
</dbReference>